<feature type="domain" description="MIF4G-like type 2" evidence="3">
    <location>
        <begin position="527"/>
        <end position="680"/>
    </location>
</feature>
<evidence type="ECO:0000313" key="4">
    <source>
        <dbReference type="EMBL" id="ODV90302.1"/>
    </source>
</evidence>
<accession>A0A1E4TEV2</accession>
<dbReference type="GO" id="GO:0006406">
    <property type="term" value="P:mRNA export from nucleus"/>
    <property type="evidence" value="ECO:0007669"/>
    <property type="project" value="InterPro"/>
</dbReference>
<protein>
    <recommendedName>
        <fullName evidence="6">MIF4G domain-containing protein</fullName>
    </recommendedName>
</protein>
<evidence type="ECO:0000259" key="3">
    <source>
        <dbReference type="Pfam" id="PF09090"/>
    </source>
</evidence>
<dbReference type="SUPFAM" id="SSF48371">
    <property type="entry name" value="ARM repeat"/>
    <property type="match status" value="3"/>
</dbReference>
<dbReference type="EMBL" id="KV453842">
    <property type="protein sequence ID" value="ODV90302.1"/>
    <property type="molecule type" value="Genomic_DNA"/>
</dbReference>
<dbReference type="Gene3D" id="1.25.40.180">
    <property type="match status" value="3"/>
</dbReference>
<feature type="compositionally biased region" description="Basic and acidic residues" evidence="1">
    <location>
        <begin position="10"/>
        <end position="25"/>
    </location>
</feature>
<reference evidence="5" key="1">
    <citation type="submission" date="2016-02" db="EMBL/GenBank/DDBJ databases">
        <title>Comparative genomics of biotechnologically important yeasts.</title>
        <authorList>
            <consortium name="DOE Joint Genome Institute"/>
            <person name="Riley R."/>
            <person name="Haridas S."/>
            <person name="Wolfe K.H."/>
            <person name="Lopes M.R."/>
            <person name="Hittinger C.T."/>
            <person name="Goker M."/>
            <person name="Salamov A."/>
            <person name="Wisecaver J."/>
            <person name="Long T.M."/>
            <person name="Aerts A.L."/>
            <person name="Barry K."/>
            <person name="Choi C."/>
            <person name="Clum A."/>
            <person name="Coughlan A.Y."/>
            <person name="Deshpande S."/>
            <person name="Douglass A.P."/>
            <person name="Hanson S.J."/>
            <person name="Klenk H.-P."/>
            <person name="Labutti K."/>
            <person name="Lapidus A."/>
            <person name="Lindquist E."/>
            <person name="Lipzen A."/>
            <person name="Meier-Kolthoff J.P."/>
            <person name="Ohm R.A."/>
            <person name="Otillar R.P."/>
            <person name="Pangilinan J."/>
            <person name="Peng Y."/>
            <person name="Rokas A."/>
            <person name="Rosa C.A."/>
            <person name="Scheuner C."/>
            <person name="Sibirny A.A."/>
            <person name="Slot J.C."/>
            <person name="Stielow J.B."/>
            <person name="Sun H."/>
            <person name="Kurtzman C.P."/>
            <person name="Blackwell M."/>
            <person name="Jeffries T.W."/>
            <person name="Grigoriev I.V."/>
        </authorList>
    </citation>
    <scope>NUCLEOTIDE SEQUENCE [LARGE SCALE GENOMIC DNA]</scope>
    <source>
        <strain evidence="5">NRRL Y-17796</strain>
    </source>
</reference>
<feature type="domain" description="MIF4G-like type 1" evidence="2">
    <location>
        <begin position="326"/>
        <end position="512"/>
    </location>
</feature>
<proteinExistence type="predicted"/>
<dbReference type="OrthoDB" id="10252707at2759"/>
<dbReference type="GO" id="GO:0003729">
    <property type="term" value="F:mRNA binding"/>
    <property type="evidence" value="ECO:0007669"/>
    <property type="project" value="TreeGrafter"/>
</dbReference>
<dbReference type="AlphaFoldDB" id="A0A1E4TEV2"/>
<evidence type="ECO:0000313" key="5">
    <source>
        <dbReference type="Proteomes" id="UP000095023"/>
    </source>
</evidence>
<dbReference type="InterPro" id="IPR016024">
    <property type="entry name" value="ARM-type_fold"/>
</dbReference>
<dbReference type="Pfam" id="PF09088">
    <property type="entry name" value="MIF4G_like"/>
    <property type="match status" value="1"/>
</dbReference>
<dbReference type="Pfam" id="PF09090">
    <property type="entry name" value="MIF4G_like_2"/>
    <property type="match status" value="1"/>
</dbReference>
<gene>
    <name evidence="4" type="ORF">CANCADRAFT_2032</name>
</gene>
<dbReference type="GO" id="GO:0000339">
    <property type="term" value="F:RNA cap binding"/>
    <property type="evidence" value="ECO:0007669"/>
    <property type="project" value="InterPro"/>
</dbReference>
<dbReference type="InterPro" id="IPR015174">
    <property type="entry name" value="MIF4G-like_typ-2"/>
</dbReference>
<dbReference type="PANTHER" id="PTHR12412">
    <property type="entry name" value="CAP BINDING PROTEIN"/>
    <property type="match status" value="1"/>
</dbReference>
<evidence type="ECO:0008006" key="6">
    <source>
        <dbReference type="Google" id="ProtNLM"/>
    </source>
</evidence>
<name>A0A1E4TEV2_9ASCO</name>
<dbReference type="GO" id="GO:0005846">
    <property type="term" value="C:nuclear cap binding complex"/>
    <property type="evidence" value="ECO:0007669"/>
    <property type="project" value="InterPro"/>
</dbReference>
<dbReference type="GO" id="GO:0005634">
    <property type="term" value="C:nucleus"/>
    <property type="evidence" value="ECO:0007669"/>
    <property type="project" value="TreeGrafter"/>
</dbReference>
<dbReference type="Proteomes" id="UP000095023">
    <property type="component" value="Unassembled WGS sequence"/>
</dbReference>
<organism evidence="4 5">
    <name type="scientific">Tortispora caseinolytica NRRL Y-17796</name>
    <dbReference type="NCBI Taxonomy" id="767744"/>
    <lineage>
        <taxon>Eukaryota</taxon>
        <taxon>Fungi</taxon>
        <taxon>Dikarya</taxon>
        <taxon>Ascomycota</taxon>
        <taxon>Saccharomycotina</taxon>
        <taxon>Trigonopsidomycetes</taxon>
        <taxon>Trigonopsidales</taxon>
        <taxon>Trigonopsidaceae</taxon>
        <taxon>Tortispora</taxon>
    </lineage>
</organism>
<evidence type="ECO:0000256" key="1">
    <source>
        <dbReference type="SAM" id="MobiDB-lite"/>
    </source>
</evidence>
<dbReference type="InterPro" id="IPR027159">
    <property type="entry name" value="CBP80"/>
</dbReference>
<keyword evidence="5" id="KW-1185">Reference proteome</keyword>
<feature type="region of interest" description="Disordered" evidence="1">
    <location>
        <begin position="1"/>
        <end position="32"/>
    </location>
</feature>
<sequence>MSDYNRGAKRSYEDEPQDIRRDNYDNNRTFNRPKRPVWKQAQIRFRRGLATIGDDTDEDVYDHISRVVQNIPKDMFLPEIELSNKKYVFVLCKEQSFKIPLVATTIMSAAAIEPKVGQAILEELNQSIKDALQGSLWNDLKLYLRFAACLQPGLLDSDSLLSFVDKLTGILPTISDQTLLKQVSYVILMTLPYIVLGHRSEETVAKVSEFYKSITELPFTDVSSDSLNYPYVDYPESEEKTYQSPAVDIFQSLLEQLKEVDQNQWNVEILPAPWSAEQVKLSDSVFKLDEIELPEVGDMKPSEGHVSKYGEFVFRLFSPQPIETTPQFEQFACTLLRDNAVDLLDNLDFNRMEVARLITSLDLFFRPSFFVPPATTLDAISPEGPTWKIEDFVTDTVFNQLFRLPTPVLPPVYYHSVLIELCMLAPVAIAPVFGRAIRNIFNNLHQFDVDIFMRYISWFGHHLSNFTYTWRWTEWANALDLPEFHPRRLAIREIIAKEVRLSFPQRILETLPPDFTSFVVDGGDVEFKYGKDDYKYHEQGQKVLQGIKERKEAAEMKEVFEEVKQQLVDETSPETLLIQILVCSVCFLGSRSLSHASRCIERSLSSLMAVIGTGKESRVTAIDSIMKFWKDSPGVGVQIVEKFAAFNLIDAVDIFYWIFGHSSSDYQYDEVRHAQLYESMLIGSLNIWELIVRLLNAVIRTGKEGQFLEIMSYIIQDSDKALKEEEDEWVKWWKLNQARSLIRRYRETLSSIKPKIQELDLSSDELKGLLEKV</sequence>
<dbReference type="PANTHER" id="PTHR12412:SF2">
    <property type="entry name" value="NUCLEAR CAP-BINDING PROTEIN SUBUNIT 1"/>
    <property type="match status" value="1"/>
</dbReference>
<evidence type="ECO:0000259" key="2">
    <source>
        <dbReference type="Pfam" id="PF09088"/>
    </source>
</evidence>
<dbReference type="InterPro" id="IPR015172">
    <property type="entry name" value="MIF4G-like_typ-1"/>
</dbReference>
<dbReference type="GO" id="GO:0000184">
    <property type="term" value="P:nuclear-transcribed mRNA catabolic process, nonsense-mediated decay"/>
    <property type="evidence" value="ECO:0007669"/>
    <property type="project" value="TreeGrafter"/>
</dbReference>